<keyword evidence="7" id="KW-1185">Reference proteome</keyword>
<dbReference type="Pfam" id="PF00226">
    <property type="entry name" value="DnaJ"/>
    <property type="match status" value="1"/>
</dbReference>
<dbReference type="SUPFAM" id="SSF46565">
    <property type="entry name" value="Chaperone J-domain"/>
    <property type="match status" value="1"/>
</dbReference>
<dbReference type="InterPro" id="IPR052594">
    <property type="entry name" value="J_domain-containing_protein"/>
</dbReference>
<evidence type="ECO:0000313" key="6">
    <source>
        <dbReference type="Proteomes" id="UP000008980"/>
    </source>
</evidence>
<dbReference type="AlphaFoldDB" id="A0A3Q8IIZ8"/>
<dbReference type="GeneID" id="13388469"/>
<reference evidence="5" key="6">
    <citation type="submission" date="2019-02" db="EMBL/GenBank/DDBJ databases">
        <title>FDA dAtabase for Regulatory Grade micrObial Sequences (FDA-ARGOS): Supporting development and validation of Infectious Disease Dx tests.</title>
        <authorList>
            <person name="Duncan R."/>
            <person name="Fisher C."/>
            <person name="Tallon L.J."/>
            <person name="Sadzewicz L."/>
            <person name="Sengamalay N."/>
            <person name="Ott S."/>
            <person name="Godinez A."/>
            <person name="Nagaraj S."/>
            <person name="Nadendla S."/>
            <person name="Sichtig H."/>
        </authorList>
    </citation>
    <scope>NUCLEOTIDE SEQUENCE</scope>
    <source>
        <strain evidence="5">FDAARGOS_361</strain>
    </source>
</reference>
<reference evidence="6" key="3">
    <citation type="submission" date="2011-02" db="EMBL/GenBank/DDBJ databases">
        <title>Whole genome sequencing of Leishmania donovani clinical lines reveals dynamic variation related to drug resistance.</title>
        <authorList>
            <person name="Downing T."/>
            <person name="Imamura H."/>
            <person name="Sanders M."/>
            <person name="Decuypere S."/>
            <person name="Hertz-Fowler C."/>
            <person name="Clark T.G."/>
            <person name="Rijal S."/>
            <person name="Sundar S."/>
            <person name="Quail M.A."/>
            <person name="De Doncker S."/>
            <person name="Maes I."/>
            <person name="Vanaerschot M."/>
            <person name="Stark O."/>
            <person name="Schonian G."/>
            <person name="Dujardin J.C."/>
            <person name="Berriman M."/>
        </authorList>
    </citation>
    <scope>NUCLEOTIDE SEQUENCE [LARGE SCALE GENOMIC DNA]</scope>
    <source>
        <strain evidence="6">BPK282A1</strain>
    </source>
</reference>
<evidence type="ECO:0000313" key="5">
    <source>
        <dbReference type="EMBL" id="TPP48574.1"/>
    </source>
</evidence>
<dbReference type="GO" id="GO:0005634">
    <property type="term" value="C:nucleus"/>
    <property type="evidence" value="ECO:0007669"/>
    <property type="project" value="TreeGrafter"/>
</dbReference>
<feature type="domain" description="J" evidence="2">
    <location>
        <begin position="7"/>
        <end position="69"/>
    </location>
</feature>
<proteinExistence type="predicted"/>
<dbReference type="Proteomes" id="UP000008980">
    <property type="component" value="Chromosome 36"/>
</dbReference>
<dbReference type="InterPro" id="IPR056453">
    <property type="entry name" value="HTH_DNAJC9"/>
</dbReference>
<dbReference type="InterPro" id="IPR018253">
    <property type="entry name" value="DnaJ_domain_CS"/>
</dbReference>
<dbReference type="EMBL" id="RHLC01000054">
    <property type="protein sequence ID" value="TPP48574.1"/>
    <property type="molecule type" value="Genomic_DNA"/>
</dbReference>
<evidence type="ECO:0000313" key="8">
    <source>
        <dbReference type="Proteomes" id="UP000318447"/>
    </source>
</evidence>
<evidence type="ECO:0000313" key="4">
    <source>
        <dbReference type="EMBL" id="CBZ38906.1"/>
    </source>
</evidence>
<dbReference type="RefSeq" id="XP_003865583.1">
    <property type="nucleotide sequence ID" value="XM_003865535.1"/>
</dbReference>
<dbReference type="EMBL" id="CP029535">
    <property type="protein sequence ID" value="AYU83824.1"/>
    <property type="molecule type" value="Genomic_DNA"/>
</dbReference>
<feature type="compositionally biased region" description="Basic residues" evidence="1">
    <location>
        <begin position="265"/>
        <end position="275"/>
    </location>
</feature>
<name>A0A3Q8IIZ8_LEIDO</name>
<dbReference type="OMA" id="WLDLWSK"/>
<dbReference type="EMBL" id="FR799623">
    <property type="protein sequence ID" value="CBZ38906.1"/>
    <property type="molecule type" value="Genomic_DNA"/>
</dbReference>
<dbReference type="PANTHER" id="PTHR44144">
    <property type="entry name" value="DNAJ HOMOLOG SUBFAMILY C MEMBER 9"/>
    <property type="match status" value="1"/>
</dbReference>
<reference evidence="3 7" key="4">
    <citation type="journal article" date="2018" name="Sci. Rep.">
        <title>A complete Leishmania donovani reference genome identifies novel genetic variations associated with virulence.</title>
        <authorList>
            <person name="Lypaczewski P."/>
            <person name="Hoshizaki J."/>
            <person name="Zhang W.-W."/>
            <person name="McCall L.-I."/>
            <person name="Torcivia-Rodriguez J."/>
            <person name="Simonyan V."/>
            <person name="Kaur A."/>
            <person name="Dewar K."/>
            <person name="Matlashewski G."/>
        </authorList>
    </citation>
    <scope>NUCLEOTIDE SEQUENCE [LARGE SCALE GENOMIC DNA]</scope>
    <source>
        <strain evidence="3 7">LdCL</strain>
    </source>
</reference>
<reference evidence="8" key="5">
    <citation type="submission" date="2019-02" db="EMBL/GenBank/DDBJ databases">
        <title>FDA dAtabase for Regulatory Grade micrObial Sequences (FDA-ARGOS): Supporting development and validation of Infectious Disease Dx tests.</title>
        <authorList>
            <person name="Duncan R."/>
            <person name="Fisher C."/>
            <person name="Tallon L."/>
            <person name="Sadzewicz L."/>
            <person name="Sengamalay N."/>
            <person name="Ott S."/>
            <person name="Godinez A."/>
            <person name="Nagaraj S."/>
            <person name="Vavikolanu K."/>
            <person name="Nadendla S."/>
            <person name="Aluvathingal J."/>
            <person name="Sichtig H."/>
        </authorList>
    </citation>
    <scope>NUCLEOTIDE SEQUENCE [LARGE SCALE GENOMIC DNA]</scope>
    <source>
        <strain evidence="8">FDAARGOS_361</strain>
    </source>
</reference>
<reference evidence="4" key="2">
    <citation type="submission" date="2011-01" db="EMBL/GenBank/DDBJ databases">
        <authorList>
            <person name="Zhao B.P."/>
            <person name="Ren Z.A."/>
            <person name="Li C.D."/>
        </authorList>
    </citation>
    <scope>NUCLEOTIDE SEQUENCE</scope>
    <source>
        <strain evidence="4">BPK282A1</strain>
    </source>
</reference>
<dbReference type="KEGG" id="ldo:LDBPK_364690"/>
<feature type="region of interest" description="Disordered" evidence="1">
    <location>
        <begin position="226"/>
        <end position="275"/>
    </location>
</feature>
<evidence type="ECO:0000256" key="1">
    <source>
        <dbReference type="SAM" id="MobiDB-lite"/>
    </source>
</evidence>
<dbReference type="InterPro" id="IPR001623">
    <property type="entry name" value="DnaJ_domain"/>
</dbReference>
<organism evidence="3 7">
    <name type="scientific">Leishmania donovani</name>
    <dbReference type="NCBI Taxonomy" id="5661"/>
    <lineage>
        <taxon>Eukaryota</taxon>
        <taxon>Discoba</taxon>
        <taxon>Euglenozoa</taxon>
        <taxon>Kinetoplastea</taxon>
        <taxon>Metakinetoplastina</taxon>
        <taxon>Trypanosomatida</taxon>
        <taxon>Trypanosomatidae</taxon>
        <taxon>Leishmaniinae</taxon>
        <taxon>Leishmania</taxon>
    </lineage>
</organism>
<dbReference type="GO" id="GO:0031072">
    <property type="term" value="F:heat shock protein binding"/>
    <property type="evidence" value="ECO:0007669"/>
    <property type="project" value="TreeGrafter"/>
</dbReference>
<reference evidence="4 6" key="1">
    <citation type="journal article" date="2011" name="Genome Res.">
        <title>Whole genome sequencing of multiple Leishmania donovani clinical isolates provides insights into population structure and mechanisms of drug resistance.</title>
        <authorList>
            <person name="Downing T."/>
            <person name="Imamura H."/>
            <person name="Decuypere S."/>
            <person name="Clark T.G."/>
            <person name="Coombs G.H."/>
            <person name="Cotton J.A."/>
            <person name="Hilley J.D."/>
            <person name="de Doncker S."/>
            <person name="Maes I."/>
            <person name="Mottram J.C."/>
            <person name="Quail M.A."/>
            <person name="Rijal S."/>
            <person name="Sanders M."/>
            <person name="Schonian G."/>
            <person name="Stark O."/>
            <person name="Sundar S."/>
            <person name="Vanaerschot M."/>
            <person name="Hertz-Fowler C."/>
            <person name="Dujardin J.C."/>
            <person name="Berriman M."/>
        </authorList>
    </citation>
    <scope>NUCLEOTIDE SEQUENCE [LARGE SCALE GENOMIC DNA]</scope>
    <source>
        <strain evidence="4 6">BPK282A1</strain>
    </source>
</reference>
<dbReference type="Proteomes" id="UP000318447">
    <property type="component" value="Unassembled WGS sequence"/>
</dbReference>
<dbReference type="CDD" id="cd06257">
    <property type="entry name" value="DnaJ"/>
    <property type="match status" value="1"/>
</dbReference>
<feature type="compositionally biased region" description="Basic and acidic residues" evidence="1">
    <location>
        <begin position="233"/>
        <end position="264"/>
    </location>
</feature>
<dbReference type="Pfam" id="PF23302">
    <property type="entry name" value="HTH_DNAJC9"/>
    <property type="match status" value="1"/>
</dbReference>
<dbReference type="Gene3D" id="1.10.287.110">
    <property type="entry name" value="DnaJ domain"/>
    <property type="match status" value="1"/>
</dbReference>
<accession>A0A3Q8IIZ8</accession>
<dbReference type="SMART" id="SM00271">
    <property type="entry name" value="DnaJ"/>
    <property type="match status" value="1"/>
</dbReference>
<dbReference type="Proteomes" id="UP000274082">
    <property type="component" value="Chromosome 36"/>
</dbReference>
<dbReference type="FunFam" id="1.10.287.110:FF:000305">
    <property type="entry name" value="Putative chaperone protein DNAj"/>
    <property type="match status" value="1"/>
</dbReference>
<dbReference type="PANTHER" id="PTHR44144:SF1">
    <property type="entry name" value="DNAJ HOMOLOG SUBFAMILY C MEMBER 9"/>
    <property type="match status" value="1"/>
</dbReference>
<dbReference type="VEuPathDB" id="TriTrypDB:LdBPK_364690.1"/>
<evidence type="ECO:0000259" key="2">
    <source>
        <dbReference type="PROSITE" id="PS50076"/>
    </source>
</evidence>
<sequence length="275" mass="30942">MGAVKFQLYKTLGVPVESSIEDIARSYRRLALKYHPDRNPEGVEKFKSISNAYAVLSDPERRAAYDLTGFVSDSAESPHAMSDEAARQQRSVELADQVRNFFATYAGSAEEQADVVRGYEKCNGDFKKMVREYLLFDNGVEAEVQRLHRLVSTLIEVGNLSPTPAWESTSTPEAILRLEKAMHRERQEAEKVLKDMAGSGTGAAGAADGDLSSLQVMIRQRQQSSYESMLSRLENKYVTKRNNARESSKRTREAAPTARKDERASKRHRKASHHR</sequence>
<dbReference type="PRINTS" id="PR00625">
    <property type="entry name" value="JDOMAIN"/>
</dbReference>
<gene>
    <name evidence="5" type="ORF">CGC21_14620</name>
    <name evidence="4" type="ORF">LDBPK_364690</name>
    <name evidence="3" type="ORF">LdCL_360054000</name>
</gene>
<evidence type="ECO:0000313" key="7">
    <source>
        <dbReference type="Proteomes" id="UP000274082"/>
    </source>
</evidence>
<dbReference type="GO" id="GO:0005737">
    <property type="term" value="C:cytoplasm"/>
    <property type="evidence" value="ECO:0007669"/>
    <property type="project" value="TreeGrafter"/>
</dbReference>
<dbReference type="PROSITE" id="PS00636">
    <property type="entry name" value="DNAJ_1"/>
    <property type="match status" value="1"/>
</dbReference>
<accession>E9BUH7</accession>
<dbReference type="OrthoDB" id="10250354at2759"/>
<dbReference type="VEuPathDB" id="TriTrypDB:LdCL_360054000"/>
<evidence type="ECO:0000313" key="3">
    <source>
        <dbReference type="EMBL" id="AYU83824.1"/>
    </source>
</evidence>
<dbReference type="InterPro" id="IPR036869">
    <property type="entry name" value="J_dom_sf"/>
</dbReference>
<protein>
    <submittedName>
        <fullName evidence="3">Chaperone protein DNAj, putative</fullName>
    </submittedName>
    <submittedName>
        <fullName evidence="5">DnaJ domain family protein</fullName>
    </submittedName>
</protein>
<dbReference type="VEuPathDB" id="TriTrypDB:LDHU3_36.6310"/>
<dbReference type="PROSITE" id="PS50076">
    <property type="entry name" value="DNAJ_2"/>
    <property type="match status" value="1"/>
</dbReference>